<reference evidence="6" key="1">
    <citation type="journal article" date="2021" name="Curr. Microbiol.">
        <title>Complete genome of nocamycin-producing strain Saccharothrix syringae NRRL B-16468 reveals the biosynthetic potential for secondary metabolites.</title>
        <authorList>
            <person name="Mo X."/>
            <person name="Yang S."/>
        </authorList>
    </citation>
    <scope>NUCLEOTIDE SEQUENCE [LARGE SCALE GENOMIC DNA]</scope>
    <source>
        <strain evidence="6">ATCC 51364 / DSM 43886 / JCM 6844 / KCTC 9398 / NBRC 14523 / NRRL B-16468 / INA 2240</strain>
    </source>
</reference>
<dbReference type="OrthoDB" id="9797252at2"/>
<protein>
    <submittedName>
        <fullName evidence="5">Class I SAM-dependent methyltransferase</fullName>
    </submittedName>
</protein>
<dbReference type="GO" id="GO:0008757">
    <property type="term" value="F:S-adenosylmethionine-dependent methyltransferase activity"/>
    <property type="evidence" value="ECO:0007669"/>
    <property type="project" value="InterPro"/>
</dbReference>
<dbReference type="KEGG" id="ssyi:EKG83_20820"/>
<evidence type="ECO:0000313" key="6">
    <source>
        <dbReference type="Proteomes" id="UP000325787"/>
    </source>
</evidence>
<accession>A0A5Q0GZY1</accession>
<dbReference type="Pfam" id="PF08241">
    <property type="entry name" value="Methyltransf_11"/>
    <property type="match status" value="1"/>
</dbReference>
<dbReference type="PANTHER" id="PTHR44942:SF4">
    <property type="entry name" value="METHYLTRANSFERASE TYPE 11 DOMAIN-CONTAINING PROTEIN"/>
    <property type="match status" value="1"/>
</dbReference>
<dbReference type="GO" id="GO:0032259">
    <property type="term" value="P:methylation"/>
    <property type="evidence" value="ECO:0007669"/>
    <property type="project" value="UniProtKB-KW"/>
</dbReference>
<dbReference type="PANTHER" id="PTHR44942">
    <property type="entry name" value="METHYLTRANSF_11 DOMAIN-CONTAINING PROTEIN"/>
    <property type="match status" value="1"/>
</dbReference>
<gene>
    <name evidence="5" type="ORF">EKG83_20820</name>
</gene>
<dbReference type="RefSeq" id="WP_033431760.1">
    <property type="nucleotide sequence ID" value="NZ_CP034550.1"/>
</dbReference>
<evidence type="ECO:0000256" key="1">
    <source>
        <dbReference type="ARBA" id="ARBA00008361"/>
    </source>
</evidence>
<dbReference type="Proteomes" id="UP000325787">
    <property type="component" value="Chromosome"/>
</dbReference>
<feature type="domain" description="Methyltransferase type 11" evidence="4">
    <location>
        <begin position="44"/>
        <end position="136"/>
    </location>
</feature>
<dbReference type="InterPro" id="IPR013216">
    <property type="entry name" value="Methyltransf_11"/>
</dbReference>
<dbReference type="AlphaFoldDB" id="A0A5Q0GZY1"/>
<sequence>MSHHALDWDYTRLAPSYSYRPRYAPRTVDRIVAACGKERPLAADIGAGTGHLTLDLLERHCVVDAVEPNEAMRAIGVERTAGRGEVRWSVGVGEDTGLPGDRYDLVAYGSAFSTTDQPRALVEAARMLHDRGWFACVWNHRRLDDPLQAEIEELIRAHVPGYSYGRRREDHGPLIERSGLFTLVTRVEDLAVHRLPVDDWLTAWRSHATLQRQAGPAFEDVLRRIDELVRSRAGDEVEVPYRTVGWLAARVRR</sequence>
<name>A0A5Q0GZY1_SACSY</name>
<organism evidence="5 6">
    <name type="scientific">Saccharothrix syringae</name>
    <name type="common">Nocardiopsis syringae</name>
    <dbReference type="NCBI Taxonomy" id="103733"/>
    <lineage>
        <taxon>Bacteria</taxon>
        <taxon>Bacillati</taxon>
        <taxon>Actinomycetota</taxon>
        <taxon>Actinomycetes</taxon>
        <taxon>Pseudonocardiales</taxon>
        <taxon>Pseudonocardiaceae</taxon>
        <taxon>Saccharothrix</taxon>
    </lineage>
</organism>
<dbReference type="CDD" id="cd02440">
    <property type="entry name" value="AdoMet_MTases"/>
    <property type="match status" value="1"/>
</dbReference>
<comment type="similarity">
    <text evidence="1">Belongs to the methyltransferase superfamily.</text>
</comment>
<evidence type="ECO:0000313" key="5">
    <source>
        <dbReference type="EMBL" id="QFZ19551.1"/>
    </source>
</evidence>
<dbReference type="InterPro" id="IPR029063">
    <property type="entry name" value="SAM-dependent_MTases_sf"/>
</dbReference>
<keyword evidence="2 5" id="KW-0489">Methyltransferase</keyword>
<dbReference type="InterPro" id="IPR051052">
    <property type="entry name" value="Diverse_substrate_MTase"/>
</dbReference>
<keyword evidence="3 5" id="KW-0808">Transferase</keyword>
<evidence type="ECO:0000256" key="2">
    <source>
        <dbReference type="ARBA" id="ARBA00022603"/>
    </source>
</evidence>
<dbReference type="EMBL" id="CP034550">
    <property type="protein sequence ID" value="QFZ19551.1"/>
    <property type="molecule type" value="Genomic_DNA"/>
</dbReference>
<dbReference type="SUPFAM" id="SSF53335">
    <property type="entry name" value="S-adenosyl-L-methionine-dependent methyltransferases"/>
    <property type="match status" value="1"/>
</dbReference>
<evidence type="ECO:0000256" key="3">
    <source>
        <dbReference type="ARBA" id="ARBA00022679"/>
    </source>
</evidence>
<proteinExistence type="inferred from homology"/>
<keyword evidence="6" id="KW-1185">Reference proteome</keyword>
<evidence type="ECO:0000259" key="4">
    <source>
        <dbReference type="Pfam" id="PF08241"/>
    </source>
</evidence>
<dbReference type="Gene3D" id="3.40.50.150">
    <property type="entry name" value="Vaccinia Virus protein VP39"/>
    <property type="match status" value="1"/>
</dbReference>